<name>A0A813F6A5_POLGL</name>
<feature type="non-terminal residue" evidence="1">
    <location>
        <position position="1"/>
    </location>
</feature>
<protein>
    <submittedName>
        <fullName evidence="1">Uncharacterized protein</fullName>
    </submittedName>
</protein>
<dbReference type="Proteomes" id="UP000654075">
    <property type="component" value="Unassembled WGS sequence"/>
</dbReference>
<reference evidence="1" key="1">
    <citation type="submission" date="2021-02" db="EMBL/GenBank/DDBJ databases">
        <authorList>
            <person name="Dougan E. K."/>
            <person name="Rhodes N."/>
            <person name="Thang M."/>
            <person name="Chan C."/>
        </authorList>
    </citation>
    <scope>NUCLEOTIDE SEQUENCE</scope>
</reference>
<gene>
    <name evidence="1" type="ORF">PGLA1383_LOCUS27609</name>
</gene>
<comment type="caution">
    <text evidence="1">The sequence shown here is derived from an EMBL/GenBank/DDBJ whole genome shotgun (WGS) entry which is preliminary data.</text>
</comment>
<organism evidence="1 2">
    <name type="scientific">Polarella glacialis</name>
    <name type="common">Dinoflagellate</name>
    <dbReference type="NCBI Taxonomy" id="89957"/>
    <lineage>
        <taxon>Eukaryota</taxon>
        <taxon>Sar</taxon>
        <taxon>Alveolata</taxon>
        <taxon>Dinophyceae</taxon>
        <taxon>Suessiales</taxon>
        <taxon>Suessiaceae</taxon>
        <taxon>Polarella</taxon>
    </lineage>
</organism>
<accession>A0A813F6A5</accession>
<sequence length="195" mass="20646">ALLEVTDVSRALAMASQLLQALPLGPDKLILARTQIDLVKKSGTDPVEAKLQQELSLLESQWALDQAGLASLFGPVLLQHGARACASCIYHSLPLRLLPSLPSRTAEAVGTALGEAASKLGVEGIHKLVDGLCARHGLSAKSLRHQLVERWLLSPGWAPQELPEAVATSDMALACLQDEGSGPAAQQLFAKRPVE</sequence>
<evidence type="ECO:0000313" key="2">
    <source>
        <dbReference type="Proteomes" id="UP000654075"/>
    </source>
</evidence>
<proteinExistence type="predicted"/>
<dbReference type="AlphaFoldDB" id="A0A813F6A5"/>
<dbReference type="EMBL" id="CAJNNV010024407">
    <property type="protein sequence ID" value="CAE8609782.1"/>
    <property type="molecule type" value="Genomic_DNA"/>
</dbReference>
<feature type="non-terminal residue" evidence="1">
    <location>
        <position position="195"/>
    </location>
</feature>
<evidence type="ECO:0000313" key="1">
    <source>
        <dbReference type="EMBL" id="CAE8609782.1"/>
    </source>
</evidence>
<keyword evidence="2" id="KW-1185">Reference proteome</keyword>